<feature type="domain" description="DUF7380" evidence="3">
    <location>
        <begin position="33"/>
        <end position="149"/>
    </location>
</feature>
<dbReference type="Pfam" id="PF13910">
    <property type="entry name" value="DUF4209"/>
    <property type="match status" value="1"/>
</dbReference>
<dbReference type="EMBL" id="CP041040">
    <property type="protein sequence ID" value="QDE34846.1"/>
    <property type="molecule type" value="Genomic_DNA"/>
</dbReference>
<dbReference type="Proteomes" id="UP000316125">
    <property type="component" value="Chromosome"/>
</dbReference>
<organism evidence="4 5">
    <name type="scientific">Microbacterium foliorum</name>
    <dbReference type="NCBI Taxonomy" id="104336"/>
    <lineage>
        <taxon>Bacteria</taxon>
        <taxon>Bacillati</taxon>
        <taxon>Actinomycetota</taxon>
        <taxon>Actinomycetes</taxon>
        <taxon>Micrococcales</taxon>
        <taxon>Microbacteriaceae</taxon>
        <taxon>Microbacterium</taxon>
    </lineage>
</organism>
<dbReference type="InterPro" id="IPR055804">
    <property type="entry name" value="DUF7380"/>
</dbReference>
<evidence type="ECO:0000259" key="2">
    <source>
        <dbReference type="Pfam" id="PF13910"/>
    </source>
</evidence>
<evidence type="ECO:0000259" key="3">
    <source>
        <dbReference type="Pfam" id="PF24098"/>
    </source>
</evidence>
<sequence>MADDNSNSVDSVAGDSTDYFELFTRFRERADASPEFGILAKVTSMMLTRDGADRARFQPLGEFAGASTFTTAHITREEITLLKSVKTANVAVTARVHDVLWEFTEGKERIEHVHVAIDAYLELASIVDWRNADDFLHRALELSTRFQGSDKGERIARVRAVARASLDAGASSPGELLTLCELLRVSRPSSDDRDVVVVNINTARRDATAAREHGLERNLIRELQLWEENDDSKQDLTAEVADLWVAEADARLEAPARSAFVAASFLESAVQVLRSIPRKHRERLSVERRIAELRSRIAELGEEAVDAMTEFTSPELSLAEYAEAARRAVTGVGAGEALLRLAQVASLTTEAAERELAEQILDSTLMLMLPTTSLTHDGRVADKATAEEAVERQMGELAHTRRSIAVLGQILPALRIARAEHSLSKSDFVQLAFDSAIVPSGQEQLFASGLYAGWNMDLDAAVHILVPRMEALVRHHLKGAGVLTTHLDRDGIDDEIALPALLDKPEAADVFGADLIYELRTVFAGRFGANLRHNVAHGLVVDSMRGSVVGLYSWWLMLRIVTVPFWSRDSASE</sequence>
<dbReference type="AlphaFoldDB" id="A0A4Y5YQN9"/>
<dbReference type="InterPro" id="IPR025209">
    <property type="entry name" value="DUF4209"/>
</dbReference>
<dbReference type="RefSeq" id="WP_140037081.1">
    <property type="nucleotide sequence ID" value="NZ_CP041040.1"/>
</dbReference>
<reference evidence="4 5" key="1">
    <citation type="submission" date="2019-06" db="EMBL/GenBank/DDBJ databases">
        <title>Complete genome of Microbacterium foliorum M2.</title>
        <authorList>
            <person name="Cao G."/>
        </authorList>
    </citation>
    <scope>NUCLEOTIDE SEQUENCE [LARGE SCALE GENOMIC DNA]</scope>
    <source>
        <strain evidence="4 5">M2</strain>
    </source>
</reference>
<evidence type="ECO:0000256" key="1">
    <source>
        <dbReference type="SAM" id="Coils"/>
    </source>
</evidence>
<protein>
    <submittedName>
        <fullName evidence="4">DUF4209 domain-containing protein</fullName>
    </submittedName>
</protein>
<feature type="domain" description="DUF4209" evidence="2">
    <location>
        <begin position="470"/>
        <end position="559"/>
    </location>
</feature>
<dbReference type="Pfam" id="PF24098">
    <property type="entry name" value="DUF7380"/>
    <property type="match status" value="1"/>
</dbReference>
<name>A0A4Y5YQN9_9MICO</name>
<gene>
    <name evidence="4" type="ORF">FIV50_08595</name>
</gene>
<keyword evidence="1" id="KW-0175">Coiled coil</keyword>
<proteinExistence type="predicted"/>
<dbReference type="OrthoDB" id="5519791at2"/>
<evidence type="ECO:0000313" key="4">
    <source>
        <dbReference type="EMBL" id="QDE34846.1"/>
    </source>
</evidence>
<evidence type="ECO:0000313" key="5">
    <source>
        <dbReference type="Proteomes" id="UP000316125"/>
    </source>
</evidence>
<feature type="coiled-coil region" evidence="1">
    <location>
        <begin position="283"/>
        <end position="310"/>
    </location>
</feature>
<accession>A0A4Y5YQN9</accession>